<dbReference type="KEGG" id="rti:DC20_09130"/>
<dbReference type="EMBL" id="CP012643">
    <property type="protein sequence ID" value="ALI99107.1"/>
    <property type="molecule type" value="Genomic_DNA"/>
</dbReference>
<dbReference type="AlphaFoldDB" id="A0A0P0C307"/>
<evidence type="ECO:0000313" key="2">
    <source>
        <dbReference type="Proteomes" id="UP000061382"/>
    </source>
</evidence>
<gene>
    <name evidence="1" type="ORF">DC20_09130</name>
</gene>
<dbReference type="PATRIC" id="fig|512763.3.peg.2017"/>
<evidence type="ECO:0000313" key="1">
    <source>
        <dbReference type="EMBL" id="ALI99107.1"/>
    </source>
</evidence>
<reference evidence="1 2" key="1">
    <citation type="submission" date="2015-08" db="EMBL/GenBank/DDBJ databases">
        <title>Complete genome sequence of Rufibacter tibetensis strain 1351t, a radiation-resistant bacterium from tibet plateau.</title>
        <authorList>
            <person name="Dai J."/>
        </authorList>
    </citation>
    <scope>NUCLEOTIDE SEQUENCE [LARGE SCALE GENOMIC DNA]</scope>
    <source>
        <strain evidence="1 2">1351</strain>
    </source>
</reference>
<sequence length="172" mass="19164">MSENIFPEMQHLLGLPLTKTTRLGHVQFFHFGKAHIMNASGLILDVGAWTLEVACHWQLQEAGEVTIRFEEVEIPGDTKALADPAFDPQVPGSNLRDRKLQELVRDHKETLRVWQVTASPEGELTISLEGNRVLSIQPSQGILEESAYFWRLFSNSQTEGAVGFGANGVLRV</sequence>
<proteinExistence type="predicted"/>
<keyword evidence="2" id="KW-1185">Reference proteome</keyword>
<dbReference type="RefSeq" id="WP_062543553.1">
    <property type="nucleotide sequence ID" value="NZ_CP012643.1"/>
</dbReference>
<dbReference type="STRING" id="512763.DC20_09130"/>
<dbReference type="OrthoDB" id="850573at2"/>
<name>A0A0P0C307_9BACT</name>
<accession>A0A0P0C307</accession>
<organism evidence="1 2">
    <name type="scientific">Rufibacter tibetensis</name>
    <dbReference type="NCBI Taxonomy" id="512763"/>
    <lineage>
        <taxon>Bacteria</taxon>
        <taxon>Pseudomonadati</taxon>
        <taxon>Bacteroidota</taxon>
        <taxon>Cytophagia</taxon>
        <taxon>Cytophagales</taxon>
        <taxon>Hymenobacteraceae</taxon>
        <taxon>Rufibacter</taxon>
    </lineage>
</organism>
<dbReference type="Proteomes" id="UP000061382">
    <property type="component" value="Chromosome"/>
</dbReference>
<protein>
    <submittedName>
        <fullName evidence="1">Uncharacterized protein</fullName>
    </submittedName>
</protein>